<evidence type="ECO:0000256" key="1">
    <source>
        <dbReference type="SAM" id="MobiDB-lite"/>
    </source>
</evidence>
<dbReference type="Proteomes" id="UP000807769">
    <property type="component" value="Unassembled WGS sequence"/>
</dbReference>
<dbReference type="AlphaFoldDB" id="A0A9P7EL39"/>
<name>A0A9P7EL39_9AGAM</name>
<feature type="domain" description="DUF6532" evidence="2">
    <location>
        <begin position="449"/>
        <end position="658"/>
    </location>
</feature>
<proteinExistence type="predicted"/>
<dbReference type="OrthoDB" id="2675583at2759"/>
<organism evidence="3 4">
    <name type="scientific">Suillus subaureus</name>
    <dbReference type="NCBI Taxonomy" id="48587"/>
    <lineage>
        <taxon>Eukaryota</taxon>
        <taxon>Fungi</taxon>
        <taxon>Dikarya</taxon>
        <taxon>Basidiomycota</taxon>
        <taxon>Agaricomycotina</taxon>
        <taxon>Agaricomycetes</taxon>
        <taxon>Agaricomycetidae</taxon>
        <taxon>Boletales</taxon>
        <taxon>Suillineae</taxon>
        <taxon>Suillaceae</taxon>
        <taxon>Suillus</taxon>
    </lineage>
</organism>
<dbReference type="InterPro" id="IPR045341">
    <property type="entry name" value="DUF6532"/>
</dbReference>
<feature type="region of interest" description="Disordered" evidence="1">
    <location>
        <begin position="317"/>
        <end position="375"/>
    </location>
</feature>
<reference evidence="3" key="1">
    <citation type="journal article" date="2020" name="New Phytol.">
        <title>Comparative genomics reveals dynamic genome evolution in host specialist ectomycorrhizal fungi.</title>
        <authorList>
            <person name="Lofgren L.A."/>
            <person name="Nguyen N.H."/>
            <person name="Vilgalys R."/>
            <person name="Ruytinx J."/>
            <person name="Liao H.L."/>
            <person name="Branco S."/>
            <person name="Kuo A."/>
            <person name="LaButti K."/>
            <person name="Lipzen A."/>
            <person name="Andreopoulos W."/>
            <person name="Pangilinan J."/>
            <person name="Riley R."/>
            <person name="Hundley H."/>
            <person name="Na H."/>
            <person name="Barry K."/>
            <person name="Grigoriev I.V."/>
            <person name="Stajich J.E."/>
            <person name="Kennedy P.G."/>
        </authorList>
    </citation>
    <scope>NUCLEOTIDE SEQUENCE</scope>
    <source>
        <strain evidence="3">MN1</strain>
    </source>
</reference>
<feature type="compositionally biased region" description="Low complexity" evidence="1">
    <location>
        <begin position="319"/>
        <end position="337"/>
    </location>
</feature>
<gene>
    <name evidence="3" type="ORF">BJ212DRAFT_1296450</name>
</gene>
<dbReference type="GeneID" id="64626474"/>
<evidence type="ECO:0000259" key="2">
    <source>
        <dbReference type="Pfam" id="PF20149"/>
    </source>
</evidence>
<accession>A0A9P7EL39</accession>
<protein>
    <recommendedName>
        <fullName evidence="2">DUF6532 domain-containing protein</fullName>
    </recommendedName>
</protein>
<dbReference type="RefSeq" id="XP_041197992.1">
    <property type="nucleotide sequence ID" value="XM_041332457.1"/>
</dbReference>
<evidence type="ECO:0000313" key="3">
    <source>
        <dbReference type="EMBL" id="KAG1823932.1"/>
    </source>
</evidence>
<dbReference type="Pfam" id="PF20149">
    <property type="entry name" value="DUF6532"/>
    <property type="match status" value="1"/>
</dbReference>
<sequence length="681" mass="74534">MKTILSWSSMSSYGSVLDTGVPWALIKWYKLIRSKGPSHAITFQEVLDLLDNHLATLPKELSPELLFAWKVLKGLPVPNVPVTTTAGLTLTGFPQCLSQGLKGHPGVGKEGRNTQLEQLDAIMDAPVQASQPKGSNSFDSTVPVNPVAPKPPCKGHGEKATPSPYHISEQLISNAMTPNVMTPNVTIPNAKIPRAHPKTKTIVPPPLSMAAVNSQPTPIQCKDGEWFRFSPHIVPPGMEPDLKALNNSFMAAAEVAHILSTSNASQCQLPGIVPNAFGSCLVSGEDSSQMVFLRMMTSITAADDHFYQNLDPALWPTASQSTESKSSNSSEGESSSDNDSKDEQIGWGGIGGHHSTHPGFSGEGRPSQPQVVSTLPPDFEFQYSCDEDDQVAEKNLVVDSSSSDSDVSMDVRSTAEVAKSSVKSKEVGGPSATQLGWYGPHWKSFLEDAKGECCAQQALENPFLKLVEDLPISITESLSASLIKWLKNGGQIEPRHLPDMWPAHKADMARLLYDDLATWCLDLKKIAIMPSAYNLVPSSTIPIQQCTTWIENTATDLLEVSMYLHNGVDELGETRNFAHLGLCKAAIVFLYTGPYHIAHWQPNIFRKEIPLTCLALVCTVLNCIFDGLVKNGNRKSFPKFTAKEYEPIYKTMLQLLQTVMEDLYHSPRLVQQLHAWAEARW</sequence>
<comment type="caution">
    <text evidence="3">The sequence shown here is derived from an EMBL/GenBank/DDBJ whole genome shotgun (WGS) entry which is preliminary data.</text>
</comment>
<keyword evidence="4" id="KW-1185">Reference proteome</keyword>
<evidence type="ECO:0000313" key="4">
    <source>
        <dbReference type="Proteomes" id="UP000807769"/>
    </source>
</evidence>
<dbReference type="EMBL" id="JABBWG010000004">
    <property type="protein sequence ID" value="KAG1823932.1"/>
    <property type="molecule type" value="Genomic_DNA"/>
</dbReference>